<comment type="caution">
    <text evidence="1">The sequence shown here is derived from an EMBL/GenBank/DDBJ whole genome shotgun (WGS) entry which is preliminary data.</text>
</comment>
<accession>A0A818Z894</accession>
<dbReference type="PANTHER" id="PTHR24114">
    <property type="entry name" value="LEUCINE RICH REPEAT FAMILY PROTEIN"/>
    <property type="match status" value="1"/>
</dbReference>
<dbReference type="SUPFAM" id="SSF52047">
    <property type="entry name" value="RNI-like"/>
    <property type="match status" value="1"/>
</dbReference>
<dbReference type="Proteomes" id="UP000663881">
    <property type="component" value="Unassembled WGS sequence"/>
</dbReference>
<sequence length="320" mass="36242">MEDLKCLLLLTPSLVHLKLVSSRSKIDSIFDGSYWEQFIQNNLLLLNKFHFFFACNNNKLNDITTLDSVILPFQSPFWRNSKRWFVTCDYIPEESKIRLYTTTSIWKNIETRSPKLLISSINPKCRMILQSNEHMDQNSRKGTLTILRLPFNGISDIGAQYLADALRNHQSSPTVTDPYDDQANGLGDEGAKYFADALRTNKTLTTLDLSCNSIGDVGMKYLSDALKNNTSLMSLILARQYAGIGNTGIQCLSNVLRENKTLIMLDLSRNQIDDIAVQYLADALRNNQTLITLDLSANRIENNGLQYLANALMNNKVRSQ</sequence>
<dbReference type="AlphaFoldDB" id="A0A818Z894"/>
<organism evidence="1 2">
    <name type="scientific">Adineta steineri</name>
    <dbReference type="NCBI Taxonomy" id="433720"/>
    <lineage>
        <taxon>Eukaryota</taxon>
        <taxon>Metazoa</taxon>
        <taxon>Spiralia</taxon>
        <taxon>Gnathifera</taxon>
        <taxon>Rotifera</taxon>
        <taxon>Eurotatoria</taxon>
        <taxon>Bdelloidea</taxon>
        <taxon>Adinetida</taxon>
        <taxon>Adinetidae</taxon>
        <taxon>Adineta</taxon>
    </lineage>
</organism>
<reference evidence="1" key="1">
    <citation type="submission" date="2021-02" db="EMBL/GenBank/DDBJ databases">
        <authorList>
            <person name="Nowell W R."/>
        </authorList>
    </citation>
    <scope>NUCLEOTIDE SEQUENCE</scope>
</reference>
<evidence type="ECO:0000313" key="1">
    <source>
        <dbReference type="EMBL" id="CAF3765104.1"/>
    </source>
</evidence>
<proteinExistence type="predicted"/>
<dbReference type="InterPro" id="IPR052394">
    <property type="entry name" value="LRR-containing"/>
</dbReference>
<dbReference type="EMBL" id="CAJOAY010000948">
    <property type="protein sequence ID" value="CAF3765104.1"/>
    <property type="molecule type" value="Genomic_DNA"/>
</dbReference>
<dbReference type="InterPro" id="IPR001611">
    <property type="entry name" value="Leu-rich_rpt"/>
</dbReference>
<dbReference type="PANTHER" id="PTHR24114:SF2">
    <property type="entry name" value="F-BOX DOMAIN-CONTAINING PROTEIN-RELATED"/>
    <property type="match status" value="1"/>
</dbReference>
<dbReference type="InterPro" id="IPR032675">
    <property type="entry name" value="LRR_dom_sf"/>
</dbReference>
<dbReference type="SMART" id="SM00368">
    <property type="entry name" value="LRR_RI"/>
    <property type="match status" value="4"/>
</dbReference>
<gene>
    <name evidence="1" type="ORF">OKA104_LOCUS16478</name>
</gene>
<dbReference type="Gene3D" id="3.80.10.10">
    <property type="entry name" value="Ribonuclease Inhibitor"/>
    <property type="match status" value="2"/>
</dbReference>
<name>A0A818Z894_9BILA</name>
<evidence type="ECO:0000313" key="2">
    <source>
        <dbReference type="Proteomes" id="UP000663881"/>
    </source>
</evidence>
<protein>
    <submittedName>
        <fullName evidence="1">Uncharacterized protein</fullName>
    </submittedName>
</protein>
<dbReference type="Pfam" id="PF13516">
    <property type="entry name" value="LRR_6"/>
    <property type="match status" value="4"/>
</dbReference>